<dbReference type="OrthoDB" id="444150at2759"/>
<keyword evidence="2" id="KW-0812">Transmembrane</keyword>
<feature type="transmembrane region" description="Helical" evidence="2">
    <location>
        <begin position="893"/>
        <end position="912"/>
    </location>
</feature>
<dbReference type="Proteomes" id="UP000186817">
    <property type="component" value="Unassembled WGS sequence"/>
</dbReference>
<evidence type="ECO:0000256" key="1">
    <source>
        <dbReference type="SAM" id="MobiDB-lite"/>
    </source>
</evidence>
<feature type="compositionally biased region" description="Basic and acidic residues" evidence="1">
    <location>
        <begin position="718"/>
        <end position="728"/>
    </location>
</feature>
<dbReference type="GO" id="GO:0016491">
    <property type="term" value="F:oxidoreductase activity"/>
    <property type="evidence" value="ECO:0007669"/>
    <property type="project" value="InterPro"/>
</dbReference>
<organism evidence="3 4">
    <name type="scientific">Symbiodinium microadriaticum</name>
    <name type="common">Dinoflagellate</name>
    <name type="synonym">Zooxanthella microadriatica</name>
    <dbReference type="NCBI Taxonomy" id="2951"/>
    <lineage>
        <taxon>Eukaryota</taxon>
        <taxon>Sar</taxon>
        <taxon>Alveolata</taxon>
        <taxon>Dinophyceae</taxon>
        <taxon>Suessiales</taxon>
        <taxon>Symbiodiniaceae</taxon>
        <taxon>Symbiodinium</taxon>
    </lineage>
</organism>
<dbReference type="InterPro" id="IPR000415">
    <property type="entry name" value="Nitroreductase-like"/>
</dbReference>
<dbReference type="AlphaFoldDB" id="A0A1Q9DQ51"/>
<dbReference type="SUPFAM" id="SSF55469">
    <property type="entry name" value="FMN-dependent nitroreductase-like"/>
    <property type="match status" value="2"/>
</dbReference>
<evidence type="ECO:0000313" key="3">
    <source>
        <dbReference type="EMBL" id="OLP97292.1"/>
    </source>
</evidence>
<dbReference type="EMBL" id="LSRX01000439">
    <property type="protein sequence ID" value="OLP97292.1"/>
    <property type="molecule type" value="Genomic_DNA"/>
</dbReference>
<protein>
    <submittedName>
        <fullName evidence="3">Uncharacterized protein</fullName>
    </submittedName>
</protein>
<accession>A0A1Q9DQ51</accession>
<keyword evidence="2" id="KW-1133">Transmembrane helix</keyword>
<comment type="caution">
    <text evidence="3">The sequence shown here is derived from an EMBL/GenBank/DDBJ whole genome shotgun (WGS) entry which is preliminary data.</text>
</comment>
<feature type="region of interest" description="Disordered" evidence="1">
    <location>
        <begin position="197"/>
        <end position="216"/>
    </location>
</feature>
<evidence type="ECO:0000256" key="2">
    <source>
        <dbReference type="SAM" id="Phobius"/>
    </source>
</evidence>
<reference evidence="3 4" key="1">
    <citation type="submission" date="2016-02" db="EMBL/GenBank/DDBJ databases">
        <title>Genome analysis of coral dinoflagellate symbionts highlights evolutionary adaptations to a symbiotic lifestyle.</title>
        <authorList>
            <person name="Aranda M."/>
            <person name="Li Y."/>
            <person name="Liew Y.J."/>
            <person name="Baumgarten S."/>
            <person name="Simakov O."/>
            <person name="Wilson M."/>
            <person name="Piel J."/>
            <person name="Ashoor H."/>
            <person name="Bougouffa S."/>
            <person name="Bajic V.B."/>
            <person name="Ryu T."/>
            <person name="Ravasi T."/>
            <person name="Bayer T."/>
            <person name="Micklem G."/>
            <person name="Kim H."/>
            <person name="Bhak J."/>
            <person name="Lajeunesse T.C."/>
            <person name="Voolstra C.R."/>
        </authorList>
    </citation>
    <scope>NUCLEOTIDE SEQUENCE [LARGE SCALE GENOMIC DNA]</scope>
    <source>
        <strain evidence="3 4">CCMP2467</strain>
    </source>
</reference>
<dbReference type="Gene3D" id="3.40.109.10">
    <property type="entry name" value="NADH Oxidase"/>
    <property type="match status" value="1"/>
</dbReference>
<proteinExistence type="predicted"/>
<keyword evidence="4" id="KW-1185">Reference proteome</keyword>
<name>A0A1Q9DQ51_SYMMI</name>
<feature type="transmembrane region" description="Helical" evidence="2">
    <location>
        <begin position="48"/>
        <end position="72"/>
    </location>
</feature>
<gene>
    <name evidence="3" type="ORF">AK812_SmicGene20373</name>
</gene>
<evidence type="ECO:0000313" key="4">
    <source>
        <dbReference type="Proteomes" id="UP000186817"/>
    </source>
</evidence>
<feature type="region of interest" description="Disordered" evidence="1">
    <location>
        <begin position="677"/>
        <end position="740"/>
    </location>
</feature>
<feature type="transmembrane region" description="Helical" evidence="2">
    <location>
        <begin position="21"/>
        <end position="42"/>
    </location>
</feature>
<feature type="transmembrane region" description="Helical" evidence="2">
    <location>
        <begin position="918"/>
        <end position="938"/>
    </location>
</feature>
<keyword evidence="2" id="KW-0472">Membrane</keyword>
<sequence length="977" mass="106257">MGESLAWRVKTYLQWTGWLQYIPNLVVAVTVLTIALLLQWLGCSRSSLLLYAFGIFLLGLLVFDLVTVKLGLHPSERIPNRRDDMDPFDAVKIQTSPSQLLGTGKIRFEYVKEPLTVWPVVGAHEFLVAIAPKEYNRLAILDVGRSLQKIVLQATRMGLATCWIGPGADHKSVISKLGKRYNEVHLLASSQVDTLVPAKEPPCSSDTAPPTDPVALETASAADNPDESTMPLCLRASVQSLASSLSAPLEKLRTDWLSARAVGATSPCSWCVAKAAYESQHGSGWFVLQQTVTIRRTFNPGSGGEQMTCGKDLHEKGEDRSENNFIMFFKKESPVSLTELFKKKSQHWQKCREQKSEGRNLPLRAFLFHTLLSELLKRLEAVSKSPDQLALADKLQFFLPRASHSLLGLQSELQAAGMPRRSADRSLQHDRADQEMQTACIPRLRLLRFHSTQKLNNPMQGPTLPFLLQVGSATQEATTLYQHLPLLTHFATWQLVGSSLHLERMGRLMLANEMASKPTSDKDHIICVCAFGYSSWYIPTAIAMLVQKMSRSRMPLEKLFFADLEFQQPLDTEALPYARFGRCYEACRWGPSSFNAQPVRCIGAEEGRRFDFYGANTSRYYTPVAVGIWLANWETGCEALGLKGRFSVIPGRERTLKSLQSDGPVYDISWICDEGGDASHPAGTEATGRKRRHGTAHKEEPAVHQATPSDESPAGKTIEQDDWRRRESSSLLPQVDATADEMPAVPVPEISMPEAPVAKPDAEAEWTKVEVKDSSPEAATASEATAAGAASGAVLLGAGCATTGMTAGGVVGAAVGVVPAVFTFGLSIPFCAAVGGGAGFFCGAAVGSTTGAITGGATGYGVYARRNQLRSRAEQTLAKVSSGADFVKTSNSVLVLLLLLLLLLLVVVVVLLLLLLLLLVVVVVVAAAVVAAVVVAVVEEAPAVQRRLTRGRPRRLEDLPARSTLGFLERPPQKPRT</sequence>